<dbReference type="Proteomes" id="UP000289340">
    <property type="component" value="Chromosome 11"/>
</dbReference>
<dbReference type="AlphaFoldDB" id="A0A445I9H3"/>
<sequence length="67" mass="7389">MDGGLLCNCMFDLIQIKVCSALSNVYLLYIGLIVQLTLKVIGRSSSVTACSLDICKEAFVTQIRRMD</sequence>
<protein>
    <submittedName>
        <fullName evidence="1">Uncharacterized protein</fullName>
    </submittedName>
</protein>
<evidence type="ECO:0000313" key="2">
    <source>
        <dbReference type="Proteomes" id="UP000289340"/>
    </source>
</evidence>
<gene>
    <name evidence="1" type="ORF">D0Y65_031651</name>
</gene>
<reference evidence="1 2" key="1">
    <citation type="submission" date="2018-09" db="EMBL/GenBank/DDBJ databases">
        <title>A high-quality reference genome of wild soybean provides a powerful tool to mine soybean genomes.</title>
        <authorList>
            <person name="Xie M."/>
            <person name="Chung C.Y.L."/>
            <person name="Li M.-W."/>
            <person name="Wong F.-L."/>
            <person name="Chan T.-F."/>
            <person name="Lam H.-M."/>
        </authorList>
    </citation>
    <scope>NUCLEOTIDE SEQUENCE [LARGE SCALE GENOMIC DNA]</scope>
    <source>
        <strain evidence="2">cv. W05</strain>
        <tissue evidence="1">Hypocotyl of etiolated seedlings</tissue>
    </source>
</reference>
<dbReference type="EMBL" id="QZWG01000011">
    <property type="protein sequence ID" value="RZB82632.1"/>
    <property type="molecule type" value="Genomic_DNA"/>
</dbReference>
<keyword evidence="2" id="KW-1185">Reference proteome</keyword>
<proteinExistence type="predicted"/>
<evidence type="ECO:0000313" key="1">
    <source>
        <dbReference type="EMBL" id="RZB82632.1"/>
    </source>
</evidence>
<organism evidence="1 2">
    <name type="scientific">Glycine soja</name>
    <name type="common">Wild soybean</name>
    <dbReference type="NCBI Taxonomy" id="3848"/>
    <lineage>
        <taxon>Eukaryota</taxon>
        <taxon>Viridiplantae</taxon>
        <taxon>Streptophyta</taxon>
        <taxon>Embryophyta</taxon>
        <taxon>Tracheophyta</taxon>
        <taxon>Spermatophyta</taxon>
        <taxon>Magnoliopsida</taxon>
        <taxon>eudicotyledons</taxon>
        <taxon>Gunneridae</taxon>
        <taxon>Pentapetalae</taxon>
        <taxon>rosids</taxon>
        <taxon>fabids</taxon>
        <taxon>Fabales</taxon>
        <taxon>Fabaceae</taxon>
        <taxon>Papilionoideae</taxon>
        <taxon>50 kb inversion clade</taxon>
        <taxon>NPAAA clade</taxon>
        <taxon>indigoferoid/millettioid clade</taxon>
        <taxon>Phaseoleae</taxon>
        <taxon>Glycine</taxon>
        <taxon>Glycine subgen. Soja</taxon>
    </lineage>
</organism>
<name>A0A445I9H3_GLYSO</name>
<comment type="caution">
    <text evidence="1">The sequence shown here is derived from an EMBL/GenBank/DDBJ whole genome shotgun (WGS) entry which is preliminary data.</text>
</comment>
<accession>A0A445I9H3</accession>